<comment type="caution">
    <text evidence="7">The sequence shown here is derived from an EMBL/GenBank/DDBJ whole genome shotgun (WGS) entry which is preliminary data.</text>
</comment>
<dbReference type="EMBL" id="QOQF01000002">
    <property type="protein sequence ID" value="RCL78228.1"/>
    <property type="molecule type" value="Genomic_DNA"/>
</dbReference>
<evidence type="ECO:0000313" key="8">
    <source>
        <dbReference type="Proteomes" id="UP000252132"/>
    </source>
</evidence>
<dbReference type="AlphaFoldDB" id="A0A368E289"/>
<feature type="transmembrane region" description="Helical" evidence="6">
    <location>
        <begin position="97"/>
        <end position="117"/>
    </location>
</feature>
<organism evidence="7 8">
    <name type="scientific">PS1 clade bacterium</name>
    <dbReference type="NCBI Taxonomy" id="2175152"/>
    <lineage>
        <taxon>Bacteria</taxon>
        <taxon>Pseudomonadati</taxon>
        <taxon>Pseudomonadota</taxon>
        <taxon>Alphaproteobacteria</taxon>
        <taxon>PS1 clade</taxon>
    </lineage>
</organism>
<dbReference type="PANTHER" id="PTHR33529">
    <property type="entry name" value="SLR0882 PROTEIN-RELATED"/>
    <property type="match status" value="1"/>
</dbReference>
<accession>A0A368E289</accession>
<evidence type="ECO:0000256" key="4">
    <source>
        <dbReference type="ARBA" id="ARBA00022989"/>
    </source>
</evidence>
<comment type="subcellular location">
    <subcellularLocation>
        <location evidence="1">Cell membrane</location>
        <topology evidence="1">Multi-pass membrane protein</topology>
    </subcellularLocation>
</comment>
<protein>
    <submittedName>
        <fullName evidence="7">YjgP/YjgQ family permease</fullName>
    </submittedName>
</protein>
<dbReference type="GO" id="GO:0043190">
    <property type="term" value="C:ATP-binding cassette (ABC) transporter complex"/>
    <property type="evidence" value="ECO:0007669"/>
    <property type="project" value="TreeGrafter"/>
</dbReference>
<keyword evidence="4 6" id="KW-1133">Transmembrane helix</keyword>
<feature type="transmembrane region" description="Helical" evidence="6">
    <location>
        <begin position="312"/>
        <end position="330"/>
    </location>
</feature>
<feature type="transmembrane region" description="Helical" evidence="6">
    <location>
        <begin position="46"/>
        <end position="76"/>
    </location>
</feature>
<dbReference type="InterPro" id="IPR005495">
    <property type="entry name" value="LptG/LptF_permease"/>
</dbReference>
<reference evidence="7 8" key="1">
    <citation type="journal article" date="2018" name="Microbiome">
        <title>Fine metagenomic profile of the Mediterranean stratified and mixed water columns revealed by assembly and recruitment.</title>
        <authorList>
            <person name="Haro-Moreno J.M."/>
            <person name="Lopez-Perez M."/>
            <person name="De La Torre J.R."/>
            <person name="Picazo A."/>
            <person name="Camacho A."/>
            <person name="Rodriguez-Valera F."/>
        </authorList>
    </citation>
    <scope>NUCLEOTIDE SEQUENCE [LARGE SCALE GENOMIC DNA]</scope>
    <source>
        <strain evidence="7">MED-G55</strain>
    </source>
</reference>
<keyword evidence="2" id="KW-1003">Cell membrane</keyword>
<dbReference type="Pfam" id="PF03739">
    <property type="entry name" value="LptF_LptG"/>
    <property type="match status" value="1"/>
</dbReference>
<feature type="transmembrane region" description="Helical" evidence="6">
    <location>
        <begin position="282"/>
        <end position="300"/>
    </location>
</feature>
<evidence type="ECO:0000256" key="6">
    <source>
        <dbReference type="SAM" id="Phobius"/>
    </source>
</evidence>
<evidence type="ECO:0000313" key="7">
    <source>
        <dbReference type="EMBL" id="RCL78228.1"/>
    </source>
</evidence>
<feature type="transmembrane region" description="Helical" evidence="6">
    <location>
        <begin position="12"/>
        <end position="34"/>
    </location>
</feature>
<proteinExistence type="predicted"/>
<dbReference type="GO" id="GO:0015920">
    <property type="term" value="P:lipopolysaccharide transport"/>
    <property type="evidence" value="ECO:0007669"/>
    <property type="project" value="TreeGrafter"/>
</dbReference>
<name>A0A368E289_9PROT</name>
<evidence type="ECO:0000256" key="5">
    <source>
        <dbReference type="ARBA" id="ARBA00023136"/>
    </source>
</evidence>
<dbReference type="Proteomes" id="UP000252132">
    <property type="component" value="Unassembled WGS sequence"/>
</dbReference>
<keyword evidence="3 6" id="KW-0812">Transmembrane</keyword>
<evidence type="ECO:0000256" key="3">
    <source>
        <dbReference type="ARBA" id="ARBA00022692"/>
    </source>
</evidence>
<feature type="transmembrane region" description="Helical" evidence="6">
    <location>
        <begin position="336"/>
        <end position="355"/>
    </location>
</feature>
<evidence type="ECO:0000256" key="1">
    <source>
        <dbReference type="ARBA" id="ARBA00004651"/>
    </source>
</evidence>
<dbReference type="PANTHER" id="PTHR33529:SF2">
    <property type="entry name" value="LIPOPOLYSACCHARIDE EXPORT SYSTEM PERMEASE PROTEIN LPTG"/>
    <property type="match status" value="1"/>
</dbReference>
<sequence>MPRYARYLFKQYLIAFLIFTLMFGGMVYIVQSVQLLDKIDGRIDSLIYFFGLTLLLLPKLSVHVIPLSMLAALISVKQRMINDNELVILSASGQNRWQLAAPGLLLSLGLSVFLALMEFQVQPMTMQELREKRKEIADNLFVNLIKPGTFSEIGKGLTIYVNSISEKGYYENIIIYDATKKDRSVVYIAEKAEIVQNNNQPGMRLLKGKVLQDLQQDIKGSLSFEEYVYQNGLEIKKPTDIRFKADEMYLSDLLYPSNKSQLDSKTIQKYEISGHKRIANTLTPLIIGMIVSACILTGVFGRSGNKRRMSSCILLTLGYYITAMIFAGLADNKSGIIANIYTPPVFALIFACLYLQYGGYKNNLPSIFKSKTPLNSKADLDKPNH</sequence>
<gene>
    <name evidence="7" type="ORF">DBW69_00730</name>
</gene>
<evidence type="ECO:0000256" key="2">
    <source>
        <dbReference type="ARBA" id="ARBA00022475"/>
    </source>
</evidence>
<keyword evidence="5 6" id="KW-0472">Membrane</keyword>